<keyword evidence="3" id="KW-1185">Reference proteome</keyword>
<proteinExistence type="predicted"/>
<sequence>MLETLQSVFRDCFGNRSERPSHIKGRSTANQRIESWWSILRKENAQYWINLLESIRDEGLFTGSYLDKALIQFCFMDIVQSELDEICFQWNTHRIRRSRNAIAPTGRPTVMFELPENYGYLNYLITIPIEAVNNLKRDAEVTSEVIFCDRDVENVCMCIMAENGWTKDGILNNAISLYANLRNKVLNVLQQI</sequence>
<protein>
    <recommendedName>
        <fullName evidence="1">Integrase core domain-containing protein</fullName>
    </recommendedName>
</protein>
<dbReference type="PANTHER" id="PTHR46791">
    <property type="entry name" value="EXPRESSED PROTEIN"/>
    <property type="match status" value="1"/>
</dbReference>
<dbReference type="OrthoDB" id="6747988at2759"/>
<evidence type="ECO:0000313" key="2">
    <source>
        <dbReference type="EMBL" id="CAH0561750.1"/>
    </source>
</evidence>
<name>A0A9P0BD29_BRAAE</name>
<organism evidence="2 3">
    <name type="scientific">Brassicogethes aeneus</name>
    <name type="common">Rape pollen beetle</name>
    <name type="synonym">Meligethes aeneus</name>
    <dbReference type="NCBI Taxonomy" id="1431903"/>
    <lineage>
        <taxon>Eukaryota</taxon>
        <taxon>Metazoa</taxon>
        <taxon>Ecdysozoa</taxon>
        <taxon>Arthropoda</taxon>
        <taxon>Hexapoda</taxon>
        <taxon>Insecta</taxon>
        <taxon>Pterygota</taxon>
        <taxon>Neoptera</taxon>
        <taxon>Endopterygota</taxon>
        <taxon>Coleoptera</taxon>
        <taxon>Polyphaga</taxon>
        <taxon>Cucujiformia</taxon>
        <taxon>Nitidulidae</taxon>
        <taxon>Meligethinae</taxon>
        <taxon>Brassicogethes</taxon>
    </lineage>
</organism>
<evidence type="ECO:0000313" key="3">
    <source>
        <dbReference type="Proteomes" id="UP001154078"/>
    </source>
</evidence>
<dbReference type="EMBL" id="OV121139">
    <property type="protein sequence ID" value="CAH0561750.1"/>
    <property type="molecule type" value="Genomic_DNA"/>
</dbReference>
<dbReference type="Proteomes" id="UP001154078">
    <property type="component" value="Chromosome 8"/>
</dbReference>
<dbReference type="InterPro" id="IPR058913">
    <property type="entry name" value="Integrase_dom_put"/>
</dbReference>
<dbReference type="Pfam" id="PF24764">
    <property type="entry name" value="rva_4"/>
    <property type="match status" value="1"/>
</dbReference>
<gene>
    <name evidence="2" type="ORF">MELIAE_LOCUS11087</name>
</gene>
<dbReference type="PANTHER" id="PTHR46791:SF13">
    <property type="entry name" value="CLR5 DOMAIN-CONTAINING PROTEIN"/>
    <property type="match status" value="1"/>
</dbReference>
<feature type="domain" description="Integrase core" evidence="1">
    <location>
        <begin position="17"/>
        <end position="101"/>
    </location>
</feature>
<evidence type="ECO:0000259" key="1">
    <source>
        <dbReference type="Pfam" id="PF24764"/>
    </source>
</evidence>
<reference evidence="2" key="1">
    <citation type="submission" date="2021-12" db="EMBL/GenBank/DDBJ databases">
        <authorList>
            <person name="King R."/>
        </authorList>
    </citation>
    <scope>NUCLEOTIDE SEQUENCE</scope>
</reference>
<dbReference type="AlphaFoldDB" id="A0A9P0BD29"/>
<accession>A0A9P0BD29</accession>